<proteinExistence type="predicted"/>
<evidence type="ECO:0000313" key="2">
    <source>
        <dbReference type="Proteomes" id="UP000181901"/>
    </source>
</evidence>
<gene>
    <name evidence="1" type="ORF">BerOc1_00590</name>
</gene>
<dbReference type="Proteomes" id="UP000181901">
    <property type="component" value="Unassembled WGS sequence"/>
</dbReference>
<dbReference type="OrthoDB" id="5459240at2"/>
<dbReference type="RefSeq" id="WP_071544216.1">
    <property type="nucleotide sequence ID" value="NZ_LKAQ01000001.1"/>
</dbReference>
<name>A0A1J5MZX1_9BACT</name>
<dbReference type="SUPFAM" id="SSF52833">
    <property type="entry name" value="Thioredoxin-like"/>
    <property type="match status" value="1"/>
</dbReference>
<comment type="caution">
    <text evidence="1">The sequence shown here is derived from an EMBL/GenBank/DDBJ whole genome shotgun (WGS) entry which is preliminary data.</text>
</comment>
<evidence type="ECO:0008006" key="3">
    <source>
        <dbReference type="Google" id="ProtNLM"/>
    </source>
</evidence>
<dbReference type="InterPro" id="IPR036249">
    <property type="entry name" value="Thioredoxin-like_sf"/>
</dbReference>
<organism evidence="1 2">
    <name type="scientific">Pseudodesulfovibrio hydrargyri</name>
    <dbReference type="NCBI Taxonomy" id="2125990"/>
    <lineage>
        <taxon>Bacteria</taxon>
        <taxon>Pseudomonadati</taxon>
        <taxon>Thermodesulfobacteriota</taxon>
        <taxon>Desulfovibrionia</taxon>
        <taxon>Desulfovibrionales</taxon>
        <taxon>Desulfovibrionaceae</taxon>
    </lineage>
</organism>
<sequence>MRTVKIIEPQAIDMELQSGGGPLLVAFLKRNEKYSGQVAVLEAACRTHGGAVRCFLYNTDYLDTATDRFAVKGTPTFLLFHGGREVNRLIGESDGPTLDEFIDASVEGLSGAVRS</sequence>
<dbReference type="Gene3D" id="3.40.30.10">
    <property type="entry name" value="Glutaredoxin"/>
    <property type="match status" value="1"/>
</dbReference>
<reference evidence="1 2" key="1">
    <citation type="submission" date="2015-09" db="EMBL/GenBank/DDBJ databases">
        <title>Genome of Desulfovibrio dechloracetivorans BerOc1, a mercury methylating strain isolated from highly hydrocarbons and metals contaminated coastal sediments.</title>
        <authorList>
            <person name="Goni Urriza M."/>
            <person name="Gassie C."/>
            <person name="Bouchez O."/>
            <person name="Klopp C."/>
            <person name="Ranchou-Peyruse A."/>
            <person name="Remy G."/>
        </authorList>
    </citation>
    <scope>NUCLEOTIDE SEQUENCE [LARGE SCALE GENOMIC DNA]</scope>
    <source>
        <strain evidence="1 2">BerOc1</strain>
    </source>
</reference>
<dbReference type="AlphaFoldDB" id="A0A1J5MZX1"/>
<evidence type="ECO:0000313" key="1">
    <source>
        <dbReference type="EMBL" id="OIQ52117.1"/>
    </source>
</evidence>
<protein>
    <recommendedName>
        <fullName evidence="3">Thioredoxin</fullName>
    </recommendedName>
</protein>
<accession>A0A1J5MZX1</accession>
<dbReference type="CDD" id="cd02947">
    <property type="entry name" value="TRX_family"/>
    <property type="match status" value="1"/>
</dbReference>
<dbReference type="EMBL" id="LKAQ01000001">
    <property type="protein sequence ID" value="OIQ52117.1"/>
    <property type="molecule type" value="Genomic_DNA"/>
</dbReference>
<keyword evidence="2" id="KW-1185">Reference proteome</keyword>